<accession>X7Z489</accession>
<feature type="region of interest" description="Disordered" evidence="1">
    <location>
        <begin position="13"/>
        <end position="32"/>
    </location>
</feature>
<organism evidence="2">
    <name type="scientific">Mycobacterium xenopi 4042</name>
    <dbReference type="NCBI Taxonomy" id="1299334"/>
    <lineage>
        <taxon>Bacteria</taxon>
        <taxon>Bacillati</taxon>
        <taxon>Actinomycetota</taxon>
        <taxon>Actinomycetes</taxon>
        <taxon>Mycobacteriales</taxon>
        <taxon>Mycobacteriaceae</taxon>
        <taxon>Mycobacterium</taxon>
    </lineage>
</organism>
<name>X7Z489_MYCXE</name>
<protein>
    <submittedName>
        <fullName evidence="2">Uncharacterized protein</fullName>
    </submittedName>
</protein>
<reference evidence="2" key="1">
    <citation type="submission" date="2014-01" db="EMBL/GenBank/DDBJ databases">
        <authorList>
            <person name="Brown-Elliot B."/>
            <person name="Wallace R."/>
            <person name="Lenaerts A."/>
            <person name="Ordway D."/>
            <person name="DeGroote M.A."/>
            <person name="Parker T."/>
            <person name="Sizemore C."/>
            <person name="Tallon L.J."/>
            <person name="Sadzewicz L.K."/>
            <person name="Sengamalay N."/>
            <person name="Fraser C.M."/>
            <person name="Hine E."/>
            <person name="Shefchek K.A."/>
            <person name="Das S.P."/>
            <person name="Tettelin H."/>
        </authorList>
    </citation>
    <scope>NUCLEOTIDE SEQUENCE [LARGE SCALE GENOMIC DNA]</scope>
    <source>
        <strain evidence="2">4042</strain>
    </source>
</reference>
<proteinExistence type="predicted"/>
<evidence type="ECO:0000313" key="2">
    <source>
        <dbReference type="EMBL" id="EUA13826.1"/>
    </source>
</evidence>
<dbReference type="AlphaFoldDB" id="X7Z489"/>
<evidence type="ECO:0000256" key="1">
    <source>
        <dbReference type="SAM" id="MobiDB-lite"/>
    </source>
</evidence>
<gene>
    <name evidence="2" type="ORF">I553_6945</name>
</gene>
<feature type="region of interest" description="Disordered" evidence="1">
    <location>
        <begin position="41"/>
        <end position="114"/>
    </location>
</feature>
<feature type="compositionally biased region" description="Basic and acidic residues" evidence="1">
    <location>
        <begin position="62"/>
        <end position="72"/>
    </location>
</feature>
<sequence length="135" mass="14195">MVGSRHVSAVVDCTDTSAGHPGGAAGLRARPQLHVGAAQQIATAAVDRHGDRDSDTDDDASDHDHADDHADDGLTAASVRPLPPFVLPPPFAAPRRRPSAPPPARPVPAHRRDPMIRWAARAKPAATLACRDDHP</sequence>
<dbReference type="EMBL" id="JAOB01000081">
    <property type="protein sequence ID" value="EUA13826.1"/>
    <property type="molecule type" value="Genomic_DNA"/>
</dbReference>
<feature type="compositionally biased region" description="Pro residues" evidence="1">
    <location>
        <begin position="81"/>
        <end position="92"/>
    </location>
</feature>
<comment type="caution">
    <text evidence="2">The sequence shown here is derived from an EMBL/GenBank/DDBJ whole genome shotgun (WGS) entry which is preliminary data.</text>
</comment>